<protein>
    <submittedName>
        <fullName evidence="2">Uncharacterized protein</fullName>
    </submittedName>
</protein>
<comment type="caution">
    <text evidence="2">The sequence shown here is derived from an EMBL/GenBank/DDBJ whole genome shotgun (WGS) entry which is preliminary data.</text>
</comment>
<dbReference type="Proteomes" id="UP000281261">
    <property type="component" value="Unassembled WGS sequence"/>
</dbReference>
<name>A0A420ZBS9_UNCK3</name>
<evidence type="ECO:0000313" key="3">
    <source>
        <dbReference type="Proteomes" id="UP000281261"/>
    </source>
</evidence>
<proteinExistence type="predicted"/>
<evidence type="ECO:0000313" key="2">
    <source>
        <dbReference type="EMBL" id="RLC36408.1"/>
    </source>
</evidence>
<evidence type="ECO:0000256" key="1">
    <source>
        <dbReference type="SAM" id="MobiDB-lite"/>
    </source>
</evidence>
<dbReference type="InterPro" id="IPR017853">
    <property type="entry name" value="GH"/>
</dbReference>
<feature type="non-terminal residue" evidence="2">
    <location>
        <position position="1325"/>
    </location>
</feature>
<organism evidence="2 3">
    <name type="scientific">candidate division Kazan bacterium</name>
    <dbReference type="NCBI Taxonomy" id="2202143"/>
    <lineage>
        <taxon>Bacteria</taxon>
        <taxon>Bacteria division Kazan-3B-28</taxon>
    </lineage>
</organism>
<feature type="compositionally biased region" description="Basic and acidic residues" evidence="1">
    <location>
        <begin position="748"/>
        <end position="759"/>
    </location>
</feature>
<feature type="non-terminal residue" evidence="2">
    <location>
        <position position="1"/>
    </location>
</feature>
<accession>A0A420ZBS9</accession>
<dbReference type="Gene3D" id="3.20.20.80">
    <property type="entry name" value="Glycosidases"/>
    <property type="match status" value="1"/>
</dbReference>
<dbReference type="EMBL" id="QMNG01000059">
    <property type="protein sequence ID" value="RLC36408.1"/>
    <property type="molecule type" value="Genomic_DNA"/>
</dbReference>
<feature type="compositionally biased region" description="Polar residues" evidence="1">
    <location>
        <begin position="764"/>
        <end position="773"/>
    </location>
</feature>
<dbReference type="SUPFAM" id="SSF51445">
    <property type="entry name" value="(Trans)glycosidases"/>
    <property type="match status" value="1"/>
</dbReference>
<sequence length="1325" mass="154070">IRYNAFRTGLLNCNVVTKQARGLISIGERLLKKKETIYKERKKAIEKLISSLDDKEVIDEILYKGRSSLGPFNFNVKTSTGNVKKEAKNPGLAGFRDTLKGLLYKGGHLQDNFHWYYKYIERLLQGLEGSDEVMECFHKILFYKGIRLKRYFKFIEFLDQLIAAIERRRAEILSTGIILDVPVLDSGAEIKNKVIIPEKSAQKLGEILALFKSYGLFTTYLYNRLFKTGRISKKLHKRRNDPRPQEFISVEDKNSIVVVEVSGYQIRDERHKERVYEGVLLEHRFGNNFSCLYPLEFEPFLDNGKPLRELMDKAKELGLAVKVDFIPWIAPDSKFLKENYKEFVHFEVSPQEVEQVKREGIDNPREIARRLLRQNDKFFILYLKEKDLYVRVAHPVGIGEAVHKDQALPNFFSPVIKRMFIEEYKKLIDLGIRRFRIDLVERLLKDVMLGQWKELYGFLPQSVSDEPLKEIIKGLKSYTLRAYGENIIFSGECYDGKIRRKLLDLGLERVYYHNVFLDAKAVVKGEKPAWCLAKSLEWAVIRSPEKIIYASNFDEEPIKFIGSLESQKVLHFFLFALGLSGVPVMIDLRDLLYFSGHIIPIVDKCFMSEEEFKKWKGLCEKYPSDTGKILQSLLEQSEIAQLLKKMYSWDLIKRGNLPLFLNNSRPENVISLGYRIKNDFLILLGNFSSEKVQFSIDLERLLPQDTSFEIKDLLSGREEEIKNSITLSGHQVKALVLLSCLSPAIKKQQERESNDSNDRKVRKSSSPMDSVSIPTPGVEIERLNKKRKLNYLPFEYPARLLPPFEEPNEEQKENFFRYIENSFNSLGLKGVNPKEIVVLKDGTKTGKIADIETVPGKDAILKHLAPRAPPLNKNRPDSQLFQTLVDNIVLYDVFYQLIEDLDELTTRQLISEYFKANLGKLIQFKEAIRHFGIELDRDYEEKLQSIFASSPASPVRNGQNRLYGEGISDRVSSPMNDDKDELLKDKDIVTGITSEGKVIDIERNIVSRDIREITKNIIKEAIKPYLEKIRGLFSEDIDFRELFEKEPVGGYWNNPPYEEYKKKLFSREILFKFRNESLEDDFPHEFSLDAEKYKFRLKNVNNCGPIGFELECFLDGSRITFDVYKEMADLSPLQLTAKQCHLLEISKPELMKFVFIVEDNLFDQNSSKISKEEYENKRISKKLWTPYEIEILGQPSSSPIFSQKEKEEVALFIKRWFVNRGIDKSLRDYLHQSGIEEYLFYLGGSFGKSGISVKSKSDLDIFLVIGTPKDIKKIDWSLFEDFLMNKLEFNTVEIPYTMFIFPDESEFSIKLREKFKITYPELWIV</sequence>
<reference evidence="2 3" key="1">
    <citation type="submission" date="2018-06" db="EMBL/GenBank/DDBJ databases">
        <title>Extensive metabolic versatility and redundancy in microbially diverse, dynamic hydrothermal sediments.</title>
        <authorList>
            <person name="Dombrowski N."/>
            <person name="Teske A."/>
            <person name="Baker B.J."/>
        </authorList>
    </citation>
    <scope>NUCLEOTIDE SEQUENCE [LARGE SCALE GENOMIC DNA]</scope>
    <source>
        <strain evidence="2">B79_G16</strain>
    </source>
</reference>
<gene>
    <name evidence="2" type="ORF">DRH29_04620</name>
</gene>
<feature type="region of interest" description="Disordered" evidence="1">
    <location>
        <begin position="748"/>
        <end position="776"/>
    </location>
</feature>